<dbReference type="PANTHER" id="PTHR33546:SF1">
    <property type="entry name" value="LARGE, MULTIFUNCTIONAL SECRETED PROTEIN"/>
    <property type="match status" value="1"/>
</dbReference>
<comment type="caution">
    <text evidence="6">The sequence shown here is derived from an EMBL/GenBank/DDBJ whole genome shotgun (WGS) entry which is preliminary data.</text>
</comment>
<dbReference type="NCBIfam" id="TIGR02604">
    <property type="entry name" value="Piru_Ver_Nterm"/>
    <property type="match status" value="1"/>
</dbReference>
<dbReference type="EMBL" id="NIDE01000014">
    <property type="protein sequence ID" value="OWK37586.1"/>
    <property type="molecule type" value="Genomic_DNA"/>
</dbReference>
<dbReference type="PANTHER" id="PTHR33546">
    <property type="entry name" value="LARGE, MULTIFUNCTIONAL SECRETED PROTEIN-RELATED"/>
    <property type="match status" value="1"/>
</dbReference>
<evidence type="ECO:0000256" key="4">
    <source>
        <dbReference type="PROSITE-ProRule" id="PRU00433"/>
    </source>
</evidence>
<feature type="domain" description="Cytochrome c" evidence="5">
    <location>
        <begin position="877"/>
        <end position="1010"/>
    </location>
</feature>
<evidence type="ECO:0000313" key="6">
    <source>
        <dbReference type="EMBL" id="OWK37586.1"/>
    </source>
</evidence>
<dbReference type="InterPro" id="IPR036909">
    <property type="entry name" value="Cyt_c-like_dom_sf"/>
</dbReference>
<dbReference type="InterPro" id="IPR011041">
    <property type="entry name" value="Quinoprot_gluc/sorb_DH_b-prop"/>
</dbReference>
<dbReference type="InterPro" id="IPR009056">
    <property type="entry name" value="Cyt_c-like_dom"/>
</dbReference>
<dbReference type="Gene3D" id="2.120.10.30">
    <property type="entry name" value="TolB, C-terminal domain"/>
    <property type="match status" value="1"/>
</dbReference>
<dbReference type="Pfam" id="PF23500">
    <property type="entry name" value="DUF7133"/>
    <property type="match status" value="1"/>
</dbReference>
<dbReference type="RefSeq" id="WP_088257470.1">
    <property type="nucleotide sequence ID" value="NZ_NIDE01000014.1"/>
</dbReference>
<dbReference type="InterPro" id="IPR011042">
    <property type="entry name" value="6-blade_b-propeller_TolB-like"/>
</dbReference>
<dbReference type="GO" id="GO:0046872">
    <property type="term" value="F:metal ion binding"/>
    <property type="evidence" value="ECO:0007669"/>
    <property type="project" value="UniProtKB-KW"/>
</dbReference>
<evidence type="ECO:0000259" key="5">
    <source>
        <dbReference type="PROSITE" id="PS51007"/>
    </source>
</evidence>
<dbReference type="AlphaFoldDB" id="A0A225DJH0"/>
<dbReference type="Gene3D" id="1.10.760.10">
    <property type="entry name" value="Cytochrome c-like domain"/>
    <property type="match status" value="1"/>
</dbReference>
<gene>
    <name evidence="6" type="ORF">FRUB_06706</name>
</gene>
<dbReference type="PROSITE" id="PS51007">
    <property type="entry name" value="CYTC"/>
    <property type="match status" value="1"/>
</dbReference>
<evidence type="ECO:0000256" key="1">
    <source>
        <dbReference type="ARBA" id="ARBA00022617"/>
    </source>
</evidence>
<evidence type="ECO:0000313" key="7">
    <source>
        <dbReference type="Proteomes" id="UP000214646"/>
    </source>
</evidence>
<accession>A0A225DJH0</accession>
<dbReference type="SUPFAM" id="SSF50952">
    <property type="entry name" value="Soluble quinoprotein glucose dehydrogenase"/>
    <property type="match status" value="1"/>
</dbReference>
<reference evidence="7" key="1">
    <citation type="submission" date="2017-06" db="EMBL/GenBank/DDBJ databases">
        <title>Genome analysis of Fimbriiglobus ruber SP5, the first member of the order Planctomycetales with confirmed chitinolytic capability.</title>
        <authorList>
            <person name="Ravin N.V."/>
            <person name="Rakitin A.L."/>
            <person name="Ivanova A.A."/>
            <person name="Beletsky A.V."/>
            <person name="Kulichevskaya I.S."/>
            <person name="Mardanov A.V."/>
            <person name="Dedysh S.N."/>
        </authorList>
    </citation>
    <scope>NUCLEOTIDE SEQUENCE [LARGE SCALE GENOMIC DNA]</scope>
    <source>
        <strain evidence="7">SP5</strain>
    </source>
</reference>
<dbReference type="InterPro" id="IPR013427">
    <property type="entry name" value="Haem-bd_dom_put"/>
</dbReference>
<dbReference type="InterPro" id="IPR013428">
    <property type="entry name" value="Membrane-bound_put_N"/>
</dbReference>
<sequence>MTKLLARLLGVVGAVAGLVVPTAALWSQGYPPDVAPARMKPADGLAVNLYAAEPHVRQPILVKCDDRGRVWTIQYLQYPNPAGLKRMKVDRWSRTVYDRVPEPPPLGPKGADRITICEDTDGDGRADKFKDFAGGLNLCTGLALGHGGVYVLQVPYLLFYPDRDRDDVPDGNPDVLLSGFGMEDAQSLANHLTWGPDGWLYGVSGSTVTNRVRGIEFQQAVWRYHPLTKRFELFSEGGGNLFGLTFDADGNLFASSNGTDLVYHTLQGAYYRKNFGKHGPLHNPYTYGFFEHLTTDKPVAGPRPGGTIYLGDTLPDRFRGALLCCDFLQHSASSWRLSPRGSTFAASYGGPLIDSRDTWFCAPDLCAGADGAVYVCDFHDQRTAHPDPDANWDRSNGRIYRIVPAGGKAGRPFDLTRKSSLELVELLRHPNGWYAEQTRVLLAARRDRAAWPALAAPARQVADPRLALQGLWGLYVSGGFDDAIAAELLSHPGEYVRAWTVRLLGDENKVSPALASQLIELAGRDPSVVVRCQLAATARRLQGADGLPVVERLLTRGLDQDDACVPLMCWWAIEAKAMTDADRLLAFFGTPERWADAGTREVALRLVRRYGSEGTGVGYRACIRLLTVVSTRFQSDALAALDRGLAERAVTLGGMGTAGLYGHVATPEAGAPQPSRRFEPPTPELIRVIARAWRAEPADLTRLRLALRVGVVGAEAATLAEVSAPRTAADRRRTLFGLLAELGSADAVPVALDALAAANAVEVRAAALDVLARHADDRITDRLLTLYQTMPPDLRLRLRTVLLGRPASARTFLNRVDRKEIPAADVPVAELRQVALYHDPALDALVRKHWGKIGAGTPEEKLAEMRRLANDLRAGTGDPVRGRELFRTHCATCHKLFNEGGEVGPDLTGVARNDTTALLANIVDPSAVIRAQYLQYAANTTTGRVVTGVIVAQDNAGVTLADARGQRTTVPRDQIESLRELPTSLMPENLLKPLRPQEVRDLFQYIQSAPK</sequence>
<keyword evidence="2 4" id="KW-0479">Metal-binding</keyword>
<dbReference type="Gene3D" id="1.25.10.10">
    <property type="entry name" value="Leucine-rich Repeat Variant"/>
    <property type="match status" value="1"/>
</dbReference>
<keyword evidence="3 4" id="KW-0408">Iron</keyword>
<evidence type="ECO:0000256" key="2">
    <source>
        <dbReference type="ARBA" id="ARBA00022723"/>
    </source>
</evidence>
<proteinExistence type="predicted"/>
<keyword evidence="1 4" id="KW-0349">Heme</keyword>
<evidence type="ECO:0000256" key="3">
    <source>
        <dbReference type="ARBA" id="ARBA00023004"/>
    </source>
</evidence>
<dbReference type="GO" id="GO:0009055">
    <property type="term" value="F:electron transfer activity"/>
    <property type="evidence" value="ECO:0007669"/>
    <property type="project" value="InterPro"/>
</dbReference>
<keyword evidence="7" id="KW-1185">Reference proteome</keyword>
<dbReference type="SUPFAM" id="SSF46626">
    <property type="entry name" value="Cytochrome c"/>
    <property type="match status" value="1"/>
</dbReference>
<dbReference type="InterPro" id="IPR055557">
    <property type="entry name" value="DUF7133"/>
</dbReference>
<dbReference type="GO" id="GO:0020037">
    <property type="term" value="F:heme binding"/>
    <property type="evidence" value="ECO:0007669"/>
    <property type="project" value="InterPro"/>
</dbReference>
<dbReference type="Proteomes" id="UP000214646">
    <property type="component" value="Unassembled WGS sequence"/>
</dbReference>
<dbReference type="Pfam" id="PF00034">
    <property type="entry name" value="Cytochrom_C"/>
    <property type="match status" value="1"/>
</dbReference>
<name>A0A225DJH0_9BACT</name>
<organism evidence="6 7">
    <name type="scientific">Fimbriiglobus ruber</name>
    <dbReference type="NCBI Taxonomy" id="1908690"/>
    <lineage>
        <taxon>Bacteria</taxon>
        <taxon>Pseudomonadati</taxon>
        <taxon>Planctomycetota</taxon>
        <taxon>Planctomycetia</taxon>
        <taxon>Gemmatales</taxon>
        <taxon>Gemmataceae</taxon>
        <taxon>Fimbriiglobus</taxon>
    </lineage>
</organism>
<dbReference type="InterPro" id="IPR011989">
    <property type="entry name" value="ARM-like"/>
</dbReference>
<dbReference type="OrthoDB" id="225269at2"/>
<protein>
    <recommendedName>
        <fullName evidence="5">Cytochrome c domain-containing protein</fullName>
    </recommendedName>
</protein>
<dbReference type="NCBIfam" id="TIGR02603">
    <property type="entry name" value="CxxCH_TIGR02603"/>
    <property type="match status" value="1"/>
</dbReference>